<organism evidence="4">
    <name type="scientific">Eiseniibacteriota bacterium</name>
    <dbReference type="NCBI Taxonomy" id="2212470"/>
    <lineage>
        <taxon>Bacteria</taxon>
        <taxon>Candidatus Eiseniibacteriota</taxon>
    </lineage>
</organism>
<dbReference type="InterPro" id="IPR011250">
    <property type="entry name" value="OMP/PagP_B-barrel"/>
</dbReference>
<evidence type="ECO:0000313" key="4">
    <source>
        <dbReference type="EMBL" id="HGZ44232.1"/>
    </source>
</evidence>
<dbReference type="EMBL" id="DSQF01000025">
    <property type="protein sequence ID" value="HGZ44232.1"/>
    <property type="molecule type" value="Genomic_DNA"/>
</dbReference>
<dbReference type="SUPFAM" id="SSF56925">
    <property type="entry name" value="OMPA-like"/>
    <property type="match status" value="1"/>
</dbReference>
<protein>
    <recommendedName>
        <fullName evidence="3">Outer membrane protein beta-barrel domain-containing protein</fullName>
    </recommendedName>
</protein>
<name>A0A832IC22_UNCEI</name>
<evidence type="ECO:0000256" key="2">
    <source>
        <dbReference type="SAM" id="MobiDB-lite"/>
    </source>
</evidence>
<comment type="caution">
    <text evidence="4">The sequence shown here is derived from an EMBL/GenBank/DDBJ whole genome shotgun (WGS) entry which is preliminary data.</text>
</comment>
<evidence type="ECO:0000256" key="1">
    <source>
        <dbReference type="ARBA" id="ARBA00022729"/>
    </source>
</evidence>
<proteinExistence type="predicted"/>
<dbReference type="Pfam" id="PF13505">
    <property type="entry name" value="OMP_b-brl"/>
    <property type="match status" value="1"/>
</dbReference>
<sequence>MRVPVPKEAATERPRPPRFCRRPPLSRGGTMKRHAMFAAAAVLALAAFAPVAHAQGDVRVALQAGLSLPIGDFGDFASTGINLGLTGTYRLHDRLGFGGDLVWHRFGVDRDFEEALAVSLGSTVDVSASTLQITAHGVYYLPAAETLSPHLRAGLGLYRASSKVESAGSSDTSSDTDLGFHFGGGLDYRTGGSFGYGLEAAYHYIASGGDATTLLTMAGRLTFGVGAK</sequence>
<accession>A0A832IC22</accession>
<feature type="region of interest" description="Disordered" evidence="2">
    <location>
        <begin position="1"/>
        <end position="25"/>
    </location>
</feature>
<evidence type="ECO:0000259" key="3">
    <source>
        <dbReference type="Pfam" id="PF13505"/>
    </source>
</evidence>
<reference evidence="4" key="1">
    <citation type="journal article" date="2020" name="mSystems">
        <title>Genome- and Community-Level Interaction Insights into Carbon Utilization and Element Cycling Functions of Hydrothermarchaeota in Hydrothermal Sediment.</title>
        <authorList>
            <person name="Zhou Z."/>
            <person name="Liu Y."/>
            <person name="Xu W."/>
            <person name="Pan J."/>
            <person name="Luo Z.H."/>
            <person name="Li M."/>
        </authorList>
    </citation>
    <scope>NUCLEOTIDE SEQUENCE [LARGE SCALE GENOMIC DNA]</scope>
    <source>
        <strain evidence="4">SpSt-381</strain>
    </source>
</reference>
<gene>
    <name evidence="4" type="ORF">ENR23_12605</name>
</gene>
<dbReference type="InterPro" id="IPR027385">
    <property type="entry name" value="Beta-barrel_OMP"/>
</dbReference>
<dbReference type="Gene3D" id="2.40.160.20">
    <property type="match status" value="1"/>
</dbReference>
<dbReference type="AlphaFoldDB" id="A0A832IC22"/>
<feature type="domain" description="Outer membrane protein beta-barrel" evidence="3">
    <location>
        <begin position="38"/>
        <end position="215"/>
    </location>
</feature>
<keyword evidence="1" id="KW-0732">Signal</keyword>